<dbReference type="Proteomes" id="UP000789706">
    <property type="component" value="Unassembled WGS sequence"/>
</dbReference>
<dbReference type="GO" id="GO:0070682">
    <property type="term" value="P:proteasome regulatory particle assembly"/>
    <property type="evidence" value="ECO:0007669"/>
    <property type="project" value="InterPro"/>
</dbReference>
<protein>
    <submittedName>
        <fullName evidence="2">1104_t:CDS:1</fullName>
    </submittedName>
</protein>
<sequence length="147" mass="17141">MMDSLPPLEPTIEQLPTLDVDSLTYEKRRLENSIYHLNRSNEELKNYDENDNDFKLAIKENEELIIKLRDKINLIENILTERRQKGNNCIEVEISQTTESNIPNSTNFGVHENQMTLDVSNMPNDNSENDMNEQSTSDEQMNNGFYL</sequence>
<dbReference type="PANTHER" id="PTHR40422">
    <property type="entry name" value="TRANSLATION MACHINERY-ASSOCIATED PROTEIN 17"/>
    <property type="match status" value="1"/>
</dbReference>
<dbReference type="OrthoDB" id="548474at2759"/>
<keyword evidence="3" id="KW-1185">Reference proteome</keyword>
<evidence type="ECO:0000313" key="2">
    <source>
        <dbReference type="EMBL" id="CAG8593591.1"/>
    </source>
</evidence>
<dbReference type="GO" id="GO:0030674">
    <property type="term" value="F:protein-macromolecule adaptor activity"/>
    <property type="evidence" value="ECO:0007669"/>
    <property type="project" value="TreeGrafter"/>
</dbReference>
<reference evidence="2" key="1">
    <citation type="submission" date="2021-06" db="EMBL/GenBank/DDBJ databases">
        <authorList>
            <person name="Kallberg Y."/>
            <person name="Tangrot J."/>
            <person name="Rosling A."/>
        </authorList>
    </citation>
    <scope>NUCLEOTIDE SEQUENCE</scope>
    <source>
        <strain evidence="2">AZ414A</strain>
    </source>
</reference>
<dbReference type="PANTHER" id="PTHR40422:SF1">
    <property type="entry name" value="TRANSLATION MACHINERY-ASSOCIATED PROTEIN 17"/>
    <property type="match status" value="1"/>
</dbReference>
<dbReference type="EMBL" id="CAJVPK010001633">
    <property type="protein sequence ID" value="CAG8593591.1"/>
    <property type="molecule type" value="Genomic_DNA"/>
</dbReference>
<dbReference type="InterPro" id="IPR038966">
    <property type="entry name" value="TMA17"/>
</dbReference>
<accession>A0A9N9CAT2</accession>
<evidence type="ECO:0000313" key="3">
    <source>
        <dbReference type="Proteomes" id="UP000789706"/>
    </source>
</evidence>
<dbReference type="AlphaFoldDB" id="A0A9N9CAT2"/>
<feature type="compositionally biased region" description="Polar residues" evidence="1">
    <location>
        <begin position="117"/>
        <end position="126"/>
    </location>
</feature>
<gene>
    <name evidence="2" type="ORF">DEBURN_LOCUS9179</name>
</gene>
<name>A0A9N9CAT2_9GLOM</name>
<evidence type="ECO:0000256" key="1">
    <source>
        <dbReference type="SAM" id="MobiDB-lite"/>
    </source>
</evidence>
<proteinExistence type="predicted"/>
<feature type="region of interest" description="Disordered" evidence="1">
    <location>
        <begin position="117"/>
        <end position="147"/>
    </location>
</feature>
<feature type="compositionally biased region" description="Polar residues" evidence="1">
    <location>
        <begin position="132"/>
        <end position="147"/>
    </location>
</feature>
<comment type="caution">
    <text evidence="2">The sequence shown here is derived from an EMBL/GenBank/DDBJ whole genome shotgun (WGS) entry which is preliminary data.</text>
</comment>
<organism evidence="2 3">
    <name type="scientific">Diversispora eburnea</name>
    <dbReference type="NCBI Taxonomy" id="1213867"/>
    <lineage>
        <taxon>Eukaryota</taxon>
        <taxon>Fungi</taxon>
        <taxon>Fungi incertae sedis</taxon>
        <taxon>Mucoromycota</taxon>
        <taxon>Glomeromycotina</taxon>
        <taxon>Glomeromycetes</taxon>
        <taxon>Diversisporales</taxon>
        <taxon>Diversisporaceae</taxon>
        <taxon>Diversispora</taxon>
    </lineage>
</organism>